<comment type="caution">
    <text evidence="6">The sequence shown here is derived from an EMBL/GenBank/DDBJ whole genome shotgun (WGS) entry which is preliminary data.</text>
</comment>
<evidence type="ECO:0000256" key="2">
    <source>
        <dbReference type="ARBA" id="ARBA00023125"/>
    </source>
</evidence>
<organism evidence="6 7">
    <name type="scientific">Inhella gelatinilytica</name>
    <dbReference type="NCBI Taxonomy" id="2795030"/>
    <lineage>
        <taxon>Bacteria</taxon>
        <taxon>Pseudomonadati</taxon>
        <taxon>Pseudomonadota</taxon>
        <taxon>Betaproteobacteria</taxon>
        <taxon>Burkholderiales</taxon>
        <taxon>Sphaerotilaceae</taxon>
        <taxon>Inhella</taxon>
    </lineage>
</organism>
<dbReference type="Gene3D" id="3.40.50.2300">
    <property type="match status" value="1"/>
</dbReference>
<reference evidence="6" key="1">
    <citation type="submission" date="2020-12" db="EMBL/GenBank/DDBJ databases">
        <title>The genome sequence of Inhella sp. 4Y17.</title>
        <authorList>
            <person name="Liu Y."/>
        </authorList>
    </citation>
    <scope>NUCLEOTIDE SEQUENCE</scope>
    <source>
        <strain evidence="6">4Y10</strain>
    </source>
</reference>
<evidence type="ECO:0000313" key="6">
    <source>
        <dbReference type="EMBL" id="MBH9552706.1"/>
    </source>
</evidence>
<dbReference type="SMART" id="SM00421">
    <property type="entry name" value="HTH_LUXR"/>
    <property type="match status" value="1"/>
</dbReference>
<dbReference type="Proteomes" id="UP000620139">
    <property type="component" value="Unassembled WGS sequence"/>
</dbReference>
<dbReference type="GO" id="GO:0003677">
    <property type="term" value="F:DNA binding"/>
    <property type="evidence" value="ECO:0007669"/>
    <property type="project" value="UniProtKB-KW"/>
</dbReference>
<keyword evidence="1 3" id="KW-0597">Phosphoprotein</keyword>
<accession>A0A931IZL5</accession>
<dbReference type="InterPro" id="IPR058245">
    <property type="entry name" value="NreC/VraR/RcsB-like_REC"/>
</dbReference>
<dbReference type="AlphaFoldDB" id="A0A931IZL5"/>
<evidence type="ECO:0000313" key="7">
    <source>
        <dbReference type="Proteomes" id="UP000620139"/>
    </source>
</evidence>
<evidence type="ECO:0000256" key="1">
    <source>
        <dbReference type="ARBA" id="ARBA00022553"/>
    </source>
</evidence>
<keyword evidence="7" id="KW-1185">Reference proteome</keyword>
<feature type="domain" description="HTH luxR-type" evidence="4">
    <location>
        <begin position="144"/>
        <end position="209"/>
    </location>
</feature>
<evidence type="ECO:0000259" key="4">
    <source>
        <dbReference type="PROSITE" id="PS50043"/>
    </source>
</evidence>
<feature type="modified residue" description="4-aspartylphosphate" evidence="3">
    <location>
        <position position="65"/>
    </location>
</feature>
<gene>
    <name evidence="6" type="ORF">I7X43_07550</name>
</gene>
<evidence type="ECO:0000256" key="3">
    <source>
        <dbReference type="PROSITE-ProRule" id="PRU00169"/>
    </source>
</evidence>
<dbReference type="GO" id="GO:0006355">
    <property type="term" value="P:regulation of DNA-templated transcription"/>
    <property type="evidence" value="ECO:0007669"/>
    <property type="project" value="InterPro"/>
</dbReference>
<dbReference type="InterPro" id="IPR016032">
    <property type="entry name" value="Sig_transdc_resp-reg_C-effctor"/>
</dbReference>
<dbReference type="CDD" id="cd17535">
    <property type="entry name" value="REC_NarL-like"/>
    <property type="match status" value="1"/>
</dbReference>
<proteinExistence type="predicted"/>
<dbReference type="SMART" id="SM00448">
    <property type="entry name" value="REC"/>
    <property type="match status" value="1"/>
</dbReference>
<keyword evidence="2" id="KW-0238">DNA-binding</keyword>
<dbReference type="InterPro" id="IPR001789">
    <property type="entry name" value="Sig_transdc_resp-reg_receiver"/>
</dbReference>
<dbReference type="CDD" id="cd06170">
    <property type="entry name" value="LuxR_C_like"/>
    <property type="match status" value="1"/>
</dbReference>
<dbReference type="GO" id="GO:0000160">
    <property type="term" value="P:phosphorelay signal transduction system"/>
    <property type="evidence" value="ECO:0007669"/>
    <property type="project" value="InterPro"/>
</dbReference>
<dbReference type="PANTHER" id="PTHR43214:SF17">
    <property type="entry name" value="TRANSCRIPTIONAL REGULATORY PROTEIN RCSB"/>
    <property type="match status" value="1"/>
</dbReference>
<dbReference type="RefSeq" id="WP_198100293.1">
    <property type="nucleotide sequence ID" value="NZ_JAEDAL010000002.1"/>
</dbReference>
<dbReference type="PROSITE" id="PS50110">
    <property type="entry name" value="RESPONSE_REGULATORY"/>
    <property type="match status" value="1"/>
</dbReference>
<dbReference type="InterPro" id="IPR000792">
    <property type="entry name" value="Tscrpt_reg_LuxR_C"/>
</dbReference>
<dbReference type="PROSITE" id="PS50043">
    <property type="entry name" value="HTH_LUXR_2"/>
    <property type="match status" value="1"/>
</dbReference>
<dbReference type="InterPro" id="IPR011006">
    <property type="entry name" value="CheY-like_superfamily"/>
</dbReference>
<dbReference type="Pfam" id="PF00072">
    <property type="entry name" value="Response_reg"/>
    <property type="match status" value="1"/>
</dbReference>
<dbReference type="EMBL" id="JAEDAL010000002">
    <property type="protein sequence ID" value="MBH9552706.1"/>
    <property type="molecule type" value="Genomic_DNA"/>
</dbReference>
<sequence length="212" mass="23283">MTMTRTSAPTATVRLLLADDHVMFREGLKLLLGLEPGWQIVAETATLETLQALVAEHQPDLLLLDYHMPGGDSAALAAWLKQRHPALRIVALTGAQSPVVLRQLVDLGLHGVLPKAGSGTDLIEALKRVLRGEHVIEPGVQRAADTTQLALTPRELQITRMICEGQSNAQMAEHLHLSPKTVDKHRENLMRKMQVSSAAQLVGKVRDLRLFE</sequence>
<evidence type="ECO:0000259" key="5">
    <source>
        <dbReference type="PROSITE" id="PS50110"/>
    </source>
</evidence>
<dbReference type="PANTHER" id="PTHR43214">
    <property type="entry name" value="TWO-COMPONENT RESPONSE REGULATOR"/>
    <property type="match status" value="1"/>
</dbReference>
<protein>
    <submittedName>
        <fullName evidence="6">Response regulator transcription factor</fullName>
    </submittedName>
</protein>
<feature type="domain" description="Response regulatory" evidence="5">
    <location>
        <begin position="14"/>
        <end position="130"/>
    </location>
</feature>
<name>A0A931IZL5_9BURK</name>
<dbReference type="SUPFAM" id="SSF52172">
    <property type="entry name" value="CheY-like"/>
    <property type="match status" value="1"/>
</dbReference>
<dbReference type="PRINTS" id="PR00038">
    <property type="entry name" value="HTHLUXR"/>
</dbReference>
<dbReference type="InterPro" id="IPR039420">
    <property type="entry name" value="WalR-like"/>
</dbReference>
<dbReference type="Pfam" id="PF00196">
    <property type="entry name" value="GerE"/>
    <property type="match status" value="1"/>
</dbReference>
<dbReference type="SUPFAM" id="SSF46894">
    <property type="entry name" value="C-terminal effector domain of the bipartite response regulators"/>
    <property type="match status" value="1"/>
</dbReference>